<sequence>MIRKIKLKKRKNKRKKILAICLIIFFSFNIYSVKIKSLSKPSPLPIPHLAQIYLPDLLIIPGLETSVLGAQIIDPMDFIYYINTERSKVGSSKLRVNEKLMKAAQMRAETILKYQNFSHLDPYENLVLATVLPKVGYLFTYATENIGMGGVSAEDFVGGFMHSTMHKENLLSPTLSDTGAAVVTGPYKQYYVNIIVQLFAIPGGKDEYLGYSKKEKEKYKKLLADIGFQLHPINWTINSVLYPEDYSLLRKNKLEKQKRLLTEIYRQMKDDQPLTYQNVAMIMEFNKTMN</sequence>
<dbReference type="Pfam" id="PF00188">
    <property type="entry name" value="CAP"/>
    <property type="match status" value="1"/>
</dbReference>
<evidence type="ECO:0000259" key="1">
    <source>
        <dbReference type="Pfam" id="PF00188"/>
    </source>
</evidence>
<evidence type="ECO:0000313" key="2">
    <source>
        <dbReference type="EMBL" id="OGG21772.1"/>
    </source>
</evidence>
<dbReference type="PANTHER" id="PTHR31157:SF1">
    <property type="entry name" value="SCP DOMAIN-CONTAINING PROTEIN"/>
    <property type="match status" value="1"/>
</dbReference>
<dbReference type="PANTHER" id="PTHR31157">
    <property type="entry name" value="SCP DOMAIN-CONTAINING PROTEIN"/>
    <property type="match status" value="1"/>
</dbReference>
<organism evidence="2 3">
    <name type="scientific">Candidatus Gottesmanbacteria bacterium RIFCSPHIGHO2_02_FULL_40_13</name>
    <dbReference type="NCBI Taxonomy" id="1798384"/>
    <lineage>
        <taxon>Bacteria</taxon>
        <taxon>Candidatus Gottesmaniibacteriota</taxon>
    </lineage>
</organism>
<dbReference type="AlphaFoldDB" id="A0A1F6ABI3"/>
<dbReference type="InterPro" id="IPR014044">
    <property type="entry name" value="CAP_dom"/>
</dbReference>
<dbReference type="STRING" id="1798384.A3D03_01335"/>
<dbReference type="EMBL" id="MFJN01000016">
    <property type="protein sequence ID" value="OGG21772.1"/>
    <property type="molecule type" value="Genomic_DNA"/>
</dbReference>
<dbReference type="SUPFAM" id="SSF55797">
    <property type="entry name" value="PR-1-like"/>
    <property type="match status" value="1"/>
</dbReference>
<proteinExistence type="predicted"/>
<comment type="caution">
    <text evidence="2">The sequence shown here is derived from an EMBL/GenBank/DDBJ whole genome shotgun (WGS) entry which is preliminary data.</text>
</comment>
<name>A0A1F6ABI3_9BACT</name>
<dbReference type="CDD" id="cd05379">
    <property type="entry name" value="CAP_bacterial"/>
    <property type="match status" value="1"/>
</dbReference>
<dbReference type="Gene3D" id="3.40.33.10">
    <property type="entry name" value="CAP"/>
    <property type="match status" value="1"/>
</dbReference>
<protein>
    <recommendedName>
        <fullName evidence="1">SCP domain-containing protein</fullName>
    </recommendedName>
</protein>
<accession>A0A1F6ABI3</accession>
<dbReference type="InterPro" id="IPR035940">
    <property type="entry name" value="CAP_sf"/>
</dbReference>
<feature type="domain" description="SCP" evidence="1">
    <location>
        <begin position="80"/>
        <end position="198"/>
    </location>
</feature>
<gene>
    <name evidence="2" type="ORF">A3D03_01335</name>
</gene>
<evidence type="ECO:0000313" key="3">
    <source>
        <dbReference type="Proteomes" id="UP000177092"/>
    </source>
</evidence>
<dbReference type="Proteomes" id="UP000177092">
    <property type="component" value="Unassembled WGS sequence"/>
</dbReference>
<reference evidence="2 3" key="1">
    <citation type="journal article" date="2016" name="Nat. Commun.">
        <title>Thousands of microbial genomes shed light on interconnected biogeochemical processes in an aquifer system.</title>
        <authorList>
            <person name="Anantharaman K."/>
            <person name="Brown C.T."/>
            <person name="Hug L.A."/>
            <person name="Sharon I."/>
            <person name="Castelle C.J."/>
            <person name="Probst A.J."/>
            <person name="Thomas B.C."/>
            <person name="Singh A."/>
            <person name="Wilkins M.J."/>
            <person name="Karaoz U."/>
            <person name="Brodie E.L."/>
            <person name="Williams K.H."/>
            <person name="Hubbard S.S."/>
            <person name="Banfield J.F."/>
        </authorList>
    </citation>
    <scope>NUCLEOTIDE SEQUENCE [LARGE SCALE GENOMIC DNA]</scope>
</reference>